<feature type="domain" description="Helicase C-terminal" evidence="17">
    <location>
        <begin position="345"/>
        <end position="489"/>
    </location>
</feature>
<evidence type="ECO:0000256" key="14">
    <source>
        <dbReference type="PROSITE-ProRule" id="PRU00552"/>
    </source>
</evidence>
<dbReference type="Gene3D" id="3.40.50.300">
    <property type="entry name" value="P-loop containing nucleotide triphosphate hydrolases"/>
    <property type="match status" value="2"/>
</dbReference>
<proteinExistence type="inferred from homology"/>
<dbReference type="SUPFAM" id="SSF52540">
    <property type="entry name" value="P-loop containing nucleoside triphosphate hydrolases"/>
    <property type="match status" value="2"/>
</dbReference>
<dbReference type="CDD" id="cd18787">
    <property type="entry name" value="SF2_C_DEAD"/>
    <property type="match status" value="1"/>
</dbReference>
<dbReference type="SMART" id="SM00490">
    <property type="entry name" value="HELICc"/>
    <property type="match status" value="1"/>
</dbReference>
<evidence type="ECO:0000256" key="1">
    <source>
        <dbReference type="ARBA" id="ARBA00003706"/>
    </source>
</evidence>
<evidence type="ECO:0000256" key="9">
    <source>
        <dbReference type="ARBA" id="ARBA00022806"/>
    </source>
</evidence>
<evidence type="ECO:0000256" key="13">
    <source>
        <dbReference type="ARBA" id="ARBA00047984"/>
    </source>
</evidence>
<organism evidence="19 20">
    <name type="scientific">Didymella heteroderae</name>
    <dbReference type="NCBI Taxonomy" id="1769908"/>
    <lineage>
        <taxon>Eukaryota</taxon>
        <taxon>Fungi</taxon>
        <taxon>Dikarya</taxon>
        <taxon>Ascomycota</taxon>
        <taxon>Pezizomycotina</taxon>
        <taxon>Dothideomycetes</taxon>
        <taxon>Pleosporomycetidae</taxon>
        <taxon>Pleosporales</taxon>
        <taxon>Pleosporineae</taxon>
        <taxon>Didymellaceae</taxon>
        <taxon>Didymella</taxon>
    </lineage>
</organism>
<dbReference type="Proteomes" id="UP000758155">
    <property type="component" value="Unassembled WGS sequence"/>
</dbReference>
<dbReference type="InterPro" id="IPR011545">
    <property type="entry name" value="DEAD/DEAH_box_helicase_dom"/>
</dbReference>
<dbReference type="Pfam" id="PF00271">
    <property type="entry name" value="Helicase_C"/>
    <property type="match status" value="1"/>
</dbReference>
<comment type="similarity">
    <text evidence="3">Belongs to the DEAD box helicase family. DDX54/DBP10 subfamily.</text>
</comment>
<evidence type="ECO:0000256" key="6">
    <source>
        <dbReference type="ARBA" id="ARBA00022552"/>
    </source>
</evidence>
<evidence type="ECO:0000256" key="12">
    <source>
        <dbReference type="ARBA" id="ARBA00023242"/>
    </source>
</evidence>
<evidence type="ECO:0000256" key="10">
    <source>
        <dbReference type="ARBA" id="ARBA00022840"/>
    </source>
</evidence>
<dbReference type="Pfam" id="PF00270">
    <property type="entry name" value="DEAD"/>
    <property type="match status" value="1"/>
</dbReference>
<dbReference type="InterPro" id="IPR050079">
    <property type="entry name" value="DEAD_box_RNA_helicase"/>
</dbReference>
<evidence type="ECO:0000256" key="11">
    <source>
        <dbReference type="ARBA" id="ARBA00022884"/>
    </source>
</evidence>
<keyword evidence="6" id="KW-0698">rRNA processing</keyword>
<feature type="region of interest" description="Disordered" evidence="15">
    <location>
        <begin position="614"/>
        <end position="686"/>
    </location>
</feature>
<evidence type="ECO:0000256" key="8">
    <source>
        <dbReference type="ARBA" id="ARBA00022801"/>
    </source>
</evidence>
<evidence type="ECO:0000256" key="5">
    <source>
        <dbReference type="ARBA" id="ARBA00022517"/>
    </source>
</evidence>
<dbReference type="PROSITE" id="PS51194">
    <property type="entry name" value="HELICASE_CTER"/>
    <property type="match status" value="1"/>
</dbReference>
<dbReference type="InterPro" id="IPR014014">
    <property type="entry name" value="RNA_helicase_DEAD_Q_motif"/>
</dbReference>
<dbReference type="SMART" id="SM01123">
    <property type="entry name" value="DBP10CT"/>
    <property type="match status" value="1"/>
</dbReference>
<dbReference type="SMART" id="SM00487">
    <property type="entry name" value="DEXDc"/>
    <property type="match status" value="1"/>
</dbReference>
<evidence type="ECO:0000259" key="18">
    <source>
        <dbReference type="PROSITE" id="PS51195"/>
    </source>
</evidence>
<feature type="short sequence motif" description="Q motif" evidence="14">
    <location>
        <begin position="77"/>
        <end position="105"/>
    </location>
</feature>
<protein>
    <recommendedName>
        <fullName evidence="4">RNA helicase</fullName>
        <ecNumber evidence="4">3.6.4.13</ecNumber>
    </recommendedName>
</protein>
<comment type="subcellular location">
    <subcellularLocation>
        <location evidence="2">Nucleus</location>
        <location evidence="2">Nucleolus</location>
    </subcellularLocation>
</comment>
<keyword evidence="5" id="KW-0690">Ribosome biogenesis</keyword>
<dbReference type="InterPro" id="IPR033517">
    <property type="entry name" value="DDX54/DBP10_DEAD-box_helicase"/>
</dbReference>
<dbReference type="InterPro" id="IPR014001">
    <property type="entry name" value="Helicase_ATP-bd"/>
</dbReference>
<evidence type="ECO:0000256" key="4">
    <source>
        <dbReference type="ARBA" id="ARBA00012552"/>
    </source>
</evidence>
<dbReference type="CDD" id="cd17959">
    <property type="entry name" value="DEADc_DDX54"/>
    <property type="match status" value="1"/>
</dbReference>
<feature type="domain" description="Helicase ATP-binding" evidence="16">
    <location>
        <begin position="108"/>
        <end position="280"/>
    </location>
</feature>
<gene>
    <name evidence="19" type="primary">DBP10</name>
    <name evidence="19" type="ORF">E8E12_007730</name>
</gene>
<dbReference type="GO" id="GO:0005524">
    <property type="term" value="F:ATP binding"/>
    <property type="evidence" value="ECO:0007669"/>
    <property type="project" value="UniProtKB-KW"/>
</dbReference>
<accession>A0A9P4WVV1</accession>
<evidence type="ECO:0000259" key="16">
    <source>
        <dbReference type="PROSITE" id="PS51192"/>
    </source>
</evidence>
<evidence type="ECO:0000256" key="15">
    <source>
        <dbReference type="SAM" id="MobiDB-lite"/>
    </source>
</evidence>
<dbReference type="GO" id="GO:0003724">
    <property type="term" value="F:RNA helicase activity"/>
    <property type="evidence" value="ECO:0007669"/>
    <property type="project" value="UniProtKB-EC"/>
</dbReference>
<evidence type="ECO:0000256" key="3">
    <source>
        <dbReference type="ARBA" id="ARBA00010379"/>
    </source>
</evidence>
<dbReference type="GO" id="GO:0016787">
    <property type="term" value="F:hydrolase activity"/>
    <property type="evidence" value="ECO:0007669"/>
    <property type="project" value="UniProtKB-KW"/>
</dbReference>
<comment type="function">
    <text evidence="1">ATP-binding RNA helicase involved in the biogenesis of 60S ribosomal subunits and is required for the normal formation of 25S and 5.8S rRNAs.</text>
</comment>
<comment type="catalytic activity">
    <reaction evidence="13">
        <text>ATP + H2O = ADP + phosphate + H(+)</text>
        <dbReference type="Rhea" id="RHEA:13065"/>
        <dbReference type="ChEBI" id="CHEBI:15377"/>
        <dbReference type="ChEBI" id="CHEBI:15378"/>
        <dbReference type="ChEBI" id="CHEBI:30616"/>
        <dbReference type="ChEBI" id="CHEBI:43474"/>
        <dbReference type="ChEBI" id="CHEBI:456216"/>
        <dbReference type="EC" id="3.6.4.13"/>
    </reaction>
</comment>
<dbReference type="FunFam" id="3.40.50.300:FF:000865">
    <property type="entry name" value="ATP-dependent RNA helicase DDX54"/>
    <property type="match status" value="1"/>
</dbReference>
<sequence length="893" mass="98682">MAPRAASPALSENEFDIFDNLAGSDAEEQSNNLGADLGIDLDVGSDGGSDDEAFIAARQAASNRKAANVKGTGKKGGGFQAMGLNALLLKAIQQKGFKMATPIQRKAIPLLLQGEDVVGMARTGSGKTAAFVIPMIEKLKTHSAKVGARGIIMSPSRELALQTLKVVKEFGRGTDLRTILLVGGDSLEEQFSSMTTNPDIIIATPGRFLHLKVEMGLDLSSVKYICFDEADRLFEMGFAAQLAEILHALPTSRQTLLFSATLPKSLVEFARAGLQDPKLIRLDAESKISPDLKSAYFTIKSGDRDGALLYLLEQVIKVPSGETEAAKARREEGNLSVGAKRKRKQFTAKDTAVAESTIIFAATKHRVEYLSELLKSLGYPVSYLYGNLDQTARKAHVEEFRSGLTRILVVTDVAARGVDMPHINHVINYDFPSQPKICVHRVGRTARAGRKGWAYSLCRHVDLPYLLDLQLFLGQRLLVGRSTEEANFAEDFVVGSLSPYQLEASVEAVNKQLADDEDLALLQSVADKGEKQYQRTRNQASAPSVHRTKELLANPHFADTHILFKDEVHDALQEKEKMLQRIQGFRPAETVFEIGRRGTQSETAEIMRRRRIQVERQQEKQRANARANDAPVTSLAAPDEADGKNVNSGDEDDDDVPADTGAYDSDSDELEVSVSMPTSKKPKNDDFREGEFFMSYLPKENYAEEKAYGVSGGDAGNNFVSAARAAEMSLVNDEIQGFADASKARMRWDKKSKKYVARANDEDGSKGAKMIRGESGQKIAASFRSGRFDDWRKANKMGRMPRVGEQEAPGRAPGKTQHYKHKAEKAPKEADRYRDDYEVQKKRVQEAKEKRIGKYKDGTGKSELKDVNAVQKQRKIAEQRQKKNARPSKKKKF</sequence>
<dbReference type="EC" id="3.6.4.13" evidence="4"/>
<keyword evidence="10" id="KW-0067">ATP-binding</keyword>
<comment type="caution">
    <text evidence="19">The sequence shown here is derived from an EMBL/GenBank/DDBJ whole genome shotgun (WGS) entry which is preliminary data.</text>
</comment>
<dbReference type="GO" id="GO:0005730">
    <property type="term" value="C:nucleolus"/>
    <property type="evidence" value="ECO:0007669"/>
    <property type="project" value="UniProtKB-SubCell"/>
</dbReference>
<feature type="domain" description="DEAD-box RNA helicase Q" evidence="18">
    <location>
        <begin position="77"/>
        <end position="105"/>
    </location>
</feature>
<dbReference type="GO" id="GO:0003723">
    <property type="term" value="F:RNA binding"/>
    <property type="evidence" value="ECO:0007669"/>
    <property type="project" value="UniProtKB-KW"/>
</dbReference>
<dbReference type="PANTHER" id="PTHR47959">
    <property type="entry name" value="ATP-DEPENDENT RNA HELICASE RHLE-RELATED"/>
    <property type="match status" value="1"/>
</dbReference>
<evidence type="ECO:0000313" key="20">
    <source>
        <dbReference type="Proteomes" id="UP000758155"/>
    </source>
</evidence>
<dbReference type="Pfam" id="PF08147">
    <property type="entry name" value="DBP10CT"/>
    <property type="match status" value="1"/>
</dbReference>
<dbReference type="PROSITE" id="PS51195">
    <property type="entry name" value="Q_MOTIF"/>
    <property type="match status" value="1"/>
</dbReference>
<dbReference type="PANTHER" id="PTHR47959:SF8">
    <property type="entry name" value="RNA HELICASE"/>
    <property type="match status" value="1"/>
</dbReference>
<name>A0A9P4WVV1_9PLEO</name>
<reference evidence="19" key="1">
    <citation type="submission" date="2019-04" db="EMBL/GenBank/DDBJ databases">
        <title>Sequencing of skin fungus with MAO and IRED activity.</title>
        <authorList>
            <person name="Marsaioli A.J."/>
            <person name="Bonatto J.M.C."/>
            <person name="Reis Junior O."/>
        </authorList>
    </citation>
    <scope>NUCLEOTIDE SEQUENCE</scope>
    <source>
        <strain evidence="19">28M1</strain>
    </source>
</reference>
<dbReference type="PROSITE" id="PS51192">
    <property type="entry name" value="HELICASE_ATP_BIND_1"/>
    <property type="match status" value="1"/>
</dbReference>
<dbReference type="OrthoDB" id="10261375at2759"/>
<evidence type="ECO:0000259" key="17">
    <source>
        <dbReference type="PROSITE" id="PS51194"/>
    </source>
</evidence>
<evidence type="ECO:0000313" key="19">
    <source>
        <dbReference type="EMBL" id="KAF3043439.1"/>
    </source>
</evidence>
<dbReference type="InterPro" id="IPR012541">
    <property type="entry name" value="DBP10_C"/>
</dbReference>
<dbReference type="InterPro" id="IPR027417">
    <property type="entry name" value="P-loop_NTPase"/>
</dbReference>
<dbReference type="AlphaFoldDB" id="A0A9P4WVV1"/>
<evidence type="ECO:0000256" key="7">
    <source>
        <dbReference type="ARBA" id="ARBA00022741"/>
    </source>
</evidence>
<evidence type="ECO:0000256" key="2">
    <source>
        <dbReference type="ARBA" id="ARBA00004604"/>
    </source>
</evidence>
<keyword evidence="7" id="KW-0547">Nucleotide-binding</keyword>
<dbReference type="InterPro" id="IPR001650">
    <property type="entry name" value="Helicase_C-like"/>
</dbReference>
<feature type="region of interest" description="Disordered" evidence="15">
    <location>
        <begin position="751"/>
        <end position="893"/>
    </location>
</feature>
<dbReference type="GO" id="GO:0006364">
    <property type="term" value="P:rRNA processing"/>
    <property type="evidence" value="ECO:0007669"/>
    <property type="project" value="UniProtKB-KW"/>
</dbReference>
<keyword evidence="9 19" id="KW-0347">Helicase</keyword>
<keyword evidence="12" id="KW-0539">Nucleus</keyword>
<keyword evidence="20" id="KW-1185">Reference proteome</keyword>
<dbReference type="GO" id="GO:0005829">
    <property type="term" value="C:cytosol"/>
    <property type="evidence" value="ECO:0007669"/>
    <property type="project" value="TreeGrafter"/>
</dbReference>
<keyword evidence="11" id="KW-0694">RNA-binding</keyword>
<keyword evidence="8" id="KW-0378">Hydrolase</keyword>
<feature type="compositionally biased region" description="Basic and acidic residues" evidence="15">
    <location>
        <begin position="824"/>
        <end position="866"/>
    </location>
</feature>
<feature type="compositionally biased region" description="Basic residues" evidence="15">
    <location>
        <begin position="882"/>
        <end position="893"/>
    </location>
</feature>
<dbReference type="EMBL" id="SWKV01000012">
    <property type="protein sequence ID" value="KAF3043439.1"/>
    <property type="molecule type" value="Genomic_DNA"/>
</dbReference>